<proteinExistence type="predicted"/>
<dbReference type="Proteomes" id="UP000198461">
    <property type="component" value="Unassembled WGS sequence"/>
</dbReference>
<evidence type="ECO:0000313" key="2">
    <source>
        <dbReference type="EMBL" id="SIN77329.1"/>
    </source>
</evidence>
<dbReference type="OrthoDB" id="5612593at2"/>
<dbReference type="EMBL" id="FSRE01000001">
    <property type="protein sequence ID" value="SIN77329.1"/>
    <property type="molecule type" value="Genomic_DNA"/>
</dbReference>
<accession>A0A1N6E2T6</accession>
<protein>
    <submittedName>
        <fullName evidence="2">Uncharacterized protein</fullName>
    </submittedName>
</protein>
<keyword evidence="1" id="KW-1133">Transmembrane helix</keyword>
<feature type="transmembrane region" description="Helical" evidence="1">
    <location>
        <begin position="62"/>
        <end position="80"/>
    </location>
</feature>
<gene>
    <name evidence="2" type="ORF">SAMN05443662_0559</name>
</gene>
<keyword evidence="3" id="KW-1185">Reference proteome</keyword>
<sequence length="107" mass="12037">MHKLLITAAIVLVWGLAAAILQLPILANLEFIFGLTGFLILFFKDFDPEQATEEEKTMRKRWLWTFAMAMLLGLVFGSLWNSHIIEPSPYPDAPRVPQEGLLPTPAS</sequence>
<evidence type="ECO:0000313" key="3">
    <source>
        <dbReference type="Proteomes" id="UP000198461"/>
    </source>
</evidence>
<dbReference type="AlphaFoldDB" id="A0A1N6E2T6"/>
<dbReference type="RefSeq" id="WP_074200853.1">
    <property type="nucleotide sequence ID" value="NZ_FSRE01000001.1"/>
</dbReference>
<name>A0A1N6E2T6_9GAMM</name>
<keyword evidence="1" id="KW-0812">Transmembrane</keyword>
<feature type="transmembrane region" description="Helical" evidence="1">
    <location>
        <begin position="29"/>
        <end position="46"/>
    </location>
</feature>
<evidence type="ECO:0000256" key="1">
    <source>
        <dbReference type="SAM" id="Phobius"/>
    </source>
</evidence>
<keyword evidence="1" id="KW-0472">Membrane</keyword>
<reference evidence="2 3" key="1">
    <citation type="submission" date="2016-11" db="EMBL/GenBank/DDBJ databases">
        <authorList>
            <person name="Jaros S."/>
            <person name="Januszkiewicz K."/>
            <person name="Wedrychowicz H."/>
        </authorList>
    </citation>
    <scope>NUCLEOTIDE SEQUENCE [LARGE SCALE GENOMIC DNA]</scope>
    <source>
        <strain evidence="2 3">DSM 17737</strain>
    </source>
</reference>
<organism evidence="2 3">
    <name type="scientific">Sulfurivirga caldicuralii</name>
    <dbReference type="NCBI Taxonomy" id="364032"/>
    <lineage>
        <taxon>Bacteria</taxon>
        <taxon>Pseudomonadati</taxon>
        <taxon>Pseudomonadota</taxon>
        <taxon>Gammaproteobacteria</taxon>
        <taxon>Thiotrichales</taxon>
        <taxon>Piscirickettsiaceae</taxon>
        <taxon>Sulfurivirga</taxon>
    </lineage>
</organism>